<comment type="similarity">
    <text evidence="1">Belongs to the TonB-dependent receptor family.</text>
</comment>
<evidence type="ECO:0000256" key="2">
    <source>
        <dbReference type="SAM" id="SignalP"/>
    </source>
</evidence>
<sequence>MIKKRLLTALLMGGIIATGAYAQAEKGDSDDMTKKTHELNPVVVTGTGTHQRLKNTPSPVSVITANEIKRAGITDFQQALTMMVPSLSFRPNAMGSYLMMNGLSNKHVLILVNGRKVTGDITGNIDLNQIDMTRVKRIEVLNGAASSLYGSDAIGGVINIITNEPKDVVAFSSNSSYTRKNQFSQGLNLDIAQGK</sequence>
<reference evidence="4" key="1">
    <citation type="submission" date="2022-10" db="EMBL/GenBank/DDBJ databases">
        <title>Human gut microbiome strain richness.</title>
        <authorList>
            <person name="Chen-Liaw A."/>
        </authorList>
    </citation>
    <scope>NUCLEOTIDE SEQUENCE</scope>
    <source>
        <strain evidence="4">1001713st1_F9_1001713B170221_170320</strain>
    </source>
</reference>
<dbReference type="SUPFAM" id="SSF56935">
    <property type="entry name" value="Porins"/>
    <property type="match status" value="1"/>
</dbReference>
<comment type="caution">
    <text evidence="4">The sequence shown here is derived from an EMBL/GenBank/DDBJ whole genome shotgun (WGS) entry which is preliminary data.</text>
</comment>
<dbReference type="InterPro" id="IPR012910">
    <property type="entry name" value="Plug_dom"/>
</dbReference>
<feature type="signal peptide" evidence="2">
    <location>
        <begin position="1"/>
        <end position="22"/>
    </location>
</feature>
<keyword evidence="1" id="KW-0472">Membrane</keyword>
<protein>
    <submittedName>
        <fullName evidence="4">TonB-dependent receptor plug domain-containing protein</fullName>
    </submittedName>
</protein>
<keyword evidence="1" id="KW-0812">Transmembrane</keyword>
<dbReference type="InterPro" id="IPR037066">
    <property type="entry name" value="Plug_dom_sf"/>
</dbReference>
<dbReference type="InterPro" id="IPR039426">
    <property type="entry name" value="TonB-dep_rcpt-like"/>
</dbReference>
<dbReference type="PROSITE" id="PS52016">
    <property type="entry name" value="TONB_DEPENDENT_REC_3"/>
    <property type="match status" value="1"/>
</dbReference>
<evidence type="ECO:0000313" key="4">
    <source>
        <dbReference type="EMBL" id="MDC1900413.1"/>
    </source>
</evidence>
<feature type="chain" id="PRO_5044026194" evidence="2">
    <location>
        <begin position="23"/>
        <end position="195"/>
    </location>
</feature>
<dbReference type="GO" id="GO:0009279">
    <property type="term" value="C:cell outer membrane"/>
    <property type="evidence" value="ECO:0007669"/>
    <property type="project" value="UniProtKB-SubCell"/>
</dbReference>
<gene>
    <name evidence="4" type="ORF">POZ10_07255</name>
</gene>
<evidence type="ECO:0000259" key="3">
    <source>
        <dbReference type="Pfam" id="PF07715"/>
    </source>
</evidence>
<dbReference type="EMBL" id="JAQNSI010000204">
    <property type="protein sequence ID" value="MDC1900413.1"/>
    <property type="molecule type" value="Genomic_DNA"/>
</dbReference>
<dbReference type="AlphaFoldDB" id="A0AAW6GY01"/>
<proteinExistence type="inferred from homology"/>
<evidence type="ECO:0000256" key="1">
    <source>
        <dbReference type="PROSITE-ProRule" id="PRU01360"/>
    </source>
</evidence>
<keyword evidence="1" id="KW-0998">Cell outer membrane</keyword>
<organism evidence="4 5">
    <name type="scientific">Bacteroides uniformis</name>
    <dbReference type="NCBI Taxonomy" id="820"/>
    <lineage>
        <taxon>Bacteria</taxon>
        <taxon>Pseudomonadati</taxon>
        <taxon>Bacteroidota</taxon>
        <taxon>Bacteroidia</taxon>
        <taxon>Bacteroidales</taxon>
        <taxon>Bacteroidaceae</taxon>
        <taxon>Bacteroides</taxon>
    </lineage>
</organism>
<keyword evidence="4" id="KW-0675">Receptor</keyword>
<accession>A0AAW6GY01</accession>
<name>A0AAW6GY01_BACUN</name>
<keyword evidence="1" id="KW-1134">Transmembrane beta strand</keyword>
<dbReference type="Pfam" id="PF07715">
    <property type="entry name" value="Plug"/>
    <property type="match status" value="1"/>
</dbReference>
<keyword evidence="1" id="KW-0813">Transport</keyword>
<feature type="non-terminal residue" evidence="4">
    <location>
        <position position="195"/>
    </location>
</feature>
<keyword evidence="2" id="KW-0732">Signal</keyword>
<evidence type="ECO:0000313" key="5">
    <source>
        <dbReference type="Proteomes" id="UP001222603"/>
    </source>
</evidence>
<dbReference type="PANTHER" id="PTHR47234">
    <property type="match status" value="1"/>
</dbReference>
<dbReference type="Proteomes" id="UP001222603">
    <property type="component" value="Unassembled WGS sequence"/>
</dbReference>
<dbReference type="Gene3D" id="2.170.130.10">
    <property type="entry name" value="TonB-dependent receptor, plug domain"/>
    <property type="match status" value="1"/>
</dbReference>
<feature type="domain" description="TonB-dependent receptor plug" evidence="3">
    <location>
        <begin position="53"/>
        <end position="157"/>
    </location>
</feature>
<comment type="subcellular location">
    <subcellularLocation>
        <location evidence="1">Cell outer membrane</location>
        <topology evidence="1">Multi-pass membrane protein</topology>
    </subcellularLocation>
</comment>
<dbReference type="PANTHER" id="PTHR47234:SF3">
    <property type="entry name" value="SECRETIN_TONB SHORT N-TERMINAL DOMAIN-CONTAINING PROTEIN"/>
    <property type="match status" value="1"/>
</dbReference>
<dbReference type="RefSeq" id="WP_272201767.1">
    <property type="nucleotide sequence ID" value="NZ_JAQNSI010000204.1"/>
</dbReference>